<feature type="compositionally biased region" description="Polar residues" evidence="9">
    <location>
        <begin position="296"/>
        <end position="305"/>
    </location>
</feature>
<gene>
    <name evidence="13" type="primary">nlpD_1</name>
    <name evidence="12" type="ORF">CRN84_24680</name>
    <name evidence="13" type="ORF">NCTC12282_00087</name>
</gene>
<dbReference type="EMBL" id="CAADJA010000002">
    <property type="protein sequence ID" value="VFS45215.1"/>
    <property type="molecule type" value="Genomic_DNA"/>
</dbReference>
<keyword evidence="7" id="KW-0862">Zinc</keyword>
<dbReference type="InterPro" id="IPR016047">
    <property type="entry name" value="M23ase_b-sheet_dom"/>
</dbReference>
<evidence type="ECO:0000256" key="8">
    <source>
        <dbReference type="ARBA" id="ARBA00023049"/>
    </source>
</evidence>
<dbReference type="Proteomes" id="UP000224974">
    <property type="component" value="Unassembled WGS sequence"/>
</dbReference>
<proteinExistence type="inferred from homology"/>
<comment type="cofactor">
    <cofactor evidence="1">
        <name>Zn(2+)</name>
        <dbReference type="ChEBI" id="CHEBI:29105"/>
    </cofactor>
</comment>
<evidence type="ECO:0000256" key="3">
    <source>
        <dbReference type="ARBA" id="ARBA00006646"/>
    </source>
</evidence>
<evidence type="ECO:0000256" key="4">
    <source>
        <dbReference type="ARBA" id="ARBA00022670"/>
    </source>
</evidence>
<dbReference type="FunFam" id="2.70.70.10:FF:000002">
    <property type="entry name" value="Murein DD-endopeptidase MepM"/>
    <property type="match status" value="1"/>
</dbReference>
<evidence type="ECO:0000256" key="5">
    <source>
        <dbReference type="ARBA" id="ARBA00022723"/>
    </source>
</evidence>
<feature type="compositionally biased region" description="Polar residues" evidence="9">
    <location>
        <begin position="332"/>
        <end position="350"/>
    </location>
</feature>
<evidence type="ECO:0000313" key="14">
    <source>
        <dbReference type="Proteomes" id="UP000224974"/>
    </source>
</evidence>
<dbReference type="CDD" id="cd12797">
    <property type="entry name" value="M23_peptidase"/>
    <property type="match status" value="1"/>
</dbReference>
<keyword evidence="10" id="KW-0732">Signal</keyword>
<comment type="similarity">
    <text evidence="3">Belongs to the peptidase M23B family.</text>
</comment>
<keyword evidence="4" id="KW-0645">Protease</keyword>
<evidence type="ECO:0000313" key="15">
    <source>
        <dbReference type="Proteomes" id="UP000373449"/>
    </source>
</evidence>
<feature type="domain" description="M23ase beta-sheet core" evidence="11">
    <location>
        <begin position="83"/>
        <end position="177"/>
    </location>
</feature>
<protein>
    <submittedName>
        <fullName evidence="13">Murein hydrolase activator NlpD</fullName>
    </submittedName>
</protein>
<dbReference type="GO" id="GO:0004222">
    <property type="term" value="F:metalloendopeptidase activity"/>
    <property type="evidence" value="ECO:0007669"/>
    <property type="project" value="TreeGrafter"/>
</dbReference>
<organism evidence="12 14">
    <name type="scientific">Budvicia aquatica</name>
    <dbReference type="NCBI Taxonomy" id="82979"/>
    <lineage>
        <taxon>Bacteria</taxon>
        <taxon>Pseudomonadati</taxon>
        <taxon>Pseudomonadota</taxon>
        <taxon>Gammaproteobacteria</taxon>
        <taxon>Enterobacterales</taxon>
        <taxon>Budviciaceae</taxon>
        <taxon>Budvicia</taxon>
    </lineage>
</organism>
<accession>A0A2C6DTX7</accession>
<dbReference type="STRING" id="1111728.GCA_000427805_02210"/>
<keyword evidence="8" id="KW-0482">Metalloprotease</keyword>
<evidence type="ECO:0000256" key="7">
    <source>
        <dbReference type="ARBA" id="ARBA00022833"/>
    </source>
</evidence>
<keyword evidence="14" id="KW-1185">Reference proteome</keyword>
<evidence type="ECO:0000313" key="13">
    <source>
        <dbReference type="EMBL" id="VFS45215.1"/>
    </source>
</evidence>
<dbReference type="Gene3D" id="2.70.70.10">
    <property type="entry name" value="Glucose Permease (Domain IIA)"/>
    <property type="match status" value="1"/>
</dbReference>
<dbReference type="GO" id="GO:0006508">
    <property type="term" value="P:proteolysis"/>
    <property type="evidence" value="ECO:0007669"/>
    <property type="project" value="UniProtKB-KW"/>
</dbReference>
<reference evidence="13 15" key="3">
    <citation type="submission" date="2019-03" db="EMBL/GenBank/DDBJ databases">
        <authorList>
            <consortium name="Pathogen Informatics"/>
        </authorList>
    </citation>
    <scope>NUCLEOTIDE SEQUENCE [LARGE SCALE GENOMIC DNA]</scope>
    <source>
        <strain evidence="13 15">NCTC12282</strain>
    </source>
</reference>
<evidence type="ECO:0000259" key="11">
    <source>
        <dbReference type="Pfam" id="PF01551"/>
    </source>
</evidence>
<sequence>MSGKFHLIKPLLSKQLCRLAICSLIFTSWNVFASPNSDNNTKSSLSNTKSGLVLLRYPTAQPFKVTSEFNPTRVNPVTRKVTPHEGIDFSMPIGSAVVSTGAGEVVIAKFSRSAGNYIVIKHGDNYKTQYMHLSKLLVKQGQKIKRGQKIALSGNTGRSTGPHLHYELLVNNKAVNPLSTNVKMADNFSGQLMLASNDSDSSPRAGKNKNIGNSKSASPFKKANGALTKPNYSLTKYTQESSDYANLDATSKLKGKAVNTKGNLRTASTNTKRTLTSNSGKYKYTVNKPANKKTTDLATASNSKKTPVKGNKPKSSNTFQSLSAEVGDFQSADVTSQSLGNGISYSQRIK</sequence>
<dbReference type="InterPro" id="IPR050570">
    <property type="entry name" value="Cell_wall_metabolism_enzyme"/>
</dbReference>
<comment type="subcellular location">
    <subcellularLocation>
        <location evidence="2">Cell membrane</location>
        <topology evidence="2">Single-pass membrane protein</topology>
    </subcellularLocation>
</comment>
<evidence type="ECO:0000256" key="1">
    <source>
        <dbReference type="ARBA" id="ARBA00001947"/>
    </source>
</evidence>
<evidence type="ECO:0000256" key="6">
    <source>
        <dbReference type="ARBA" id="ARBA00022801"/>
    </source>
</evidence>
<keyword evidence="6 13" id="KW-0378">Hydrolase</keyword>
<dbReference type="Pfam" id="PF01551">
    <property type="entry name" value="Peptidase_M23"/>
    <property type="match status" value="1"/>
</dbReference>
<feature type="region of interest" description="Disordered" evidence="9">
    <location>
        <begin position="273"/>
        <end position="321"/>
    </location>
</feature>
<dbReference type="OrthoDB" id="9805070at2"/>
<feature type="region of interest" description="Disordered" evidence="9">
    <location>
        <begin position="331"/>
        <end position="350"/>
    </location>
</feature>
<dbReference type="GO" id="GO:0046872">
    <property type="term" value="F:metal ion binding"/>
    <property type="evidence" value="ECO:0007669"/>
    <property type="project" value="UniProtKB-KW"/>
</dbReference>
<dbReference type="InterPro" id="IPR011055">
    <property type="entry name" value="Dup_hybrid_motif"/>
</dbReference>
<dbReference type="EMBL" id="PDDX01000001">
    <property type="protein sequence ID" value="PHI32284.1"/>
    <property type="molecule type" value="Genomic_DNA"/>
</dbReference>
<feature type="signal peptide" evidence="10">
    <location>
        <begin position="1"/>
        <end position="33"/>
    </location>
</feature>
<dbReference type="PANTHER" id="PTHR21666:SF292">
    <property type="entry name" value="MUREIN DD-ENDOPEPTIDASE MEPM"/>
    <property type="match status" value="1"/>
</dbReference>
<evidence type="ECO:0000256" key="2">
    <source>
        <dbReference type="ARBA" id="ARBA00004162"/>
    </source>
</evidence>
<evidence type="ECO:0000313" key="12">
    <source>
        <dbReference type="EMBL" id="PHI32284.1"/>
    </source>
</evidence>
<dbReference type="AlphaFoldDB" id="A0A2C6DTX7"/>
<dbReference type="SUPFAM" id="SSF51261">
    <property type="entry name" value="Duplicated hybrid motif"/>
    <property type="match status" value="1"/>
</dbReference>
<reference evidence="14" key="2">
    <citation type="submission" date="2017-09" db="EMBL/GenBank/DDBJ databases">
        <title>FDA dAtabase for Regulatory Grade micrObial Sequences (FDA-ARGOS): Supporting development and validation of Infectious Disease Dx tests.</title>
        <authorList>
            <person name="Minogue T."/>
            <person name="Wolcott M."/>
            <person name="Wasieloski L."/>
            <person name="Aguilar W."/>
            <person name="Moore D."/>
            <person name="Tallon L."/>
            <person name="Sadzewicz L."/>
            <person name="Ott S."/>
            <person name="Zhao X."/>
            <person name="Nagaraj S."/>
            <person name="Vavikolanu K."/>
            <person name="Aluvathingal J."/>
            <person name="Nadendla S."/>
            <person name="Sichtig H."/>
        </authorList>
    </citation>
    <scope>NUCLEOTIDE SEQUENCE [LARGE SCALE GENOMIC DNA]</scope>
    <source>
        <strain evidence="14">FDAARGOS_387</strain>
    </source>
</reference>
<name>A0A2C6DTX7_9GAMM</name>
<feature type="chain" id="PRO_5033301251" evidence="10">
    <location>
        <begin position="34"/>
        <end position="350"/>
    </location>
</feature>
<evidence type="ECO:0000256" key="10">
    <source>
        <dbReference type="SAM" id="SignalP"/>
    </source>
</evidence>
<reference evidence="12" key="1">
    <citation type="submission" date="2017-09" db="EMBL/GenBank/DDBJ databases">
        <title>FDA dAtabase for Regulatory Grade micrObial Sequences (FDA-ARGOS): Supporting development and validation of Infectious Disease Dx tests.</title>
        <authorList>
            <person name="Minogue T."/>
            <person name="Wolcott M."/>
            <person name="Wasieloski L."/>
            <person name="Aguilar W."/>
            <person name="Moore D."/>
            <person name="Tallon L.J."/>
            <person name="Sadzewicz L."/>
            <person name="Ott S."/>
            <person name="Zhao X."/>
            <person name="Nagaraj S."/>
            <person name="Vavikolanu K."/>
            <person name="Aluvathingal J."/>
            <person name="Nadendla S."/>
            <person name="Sichtig H."/>
        </authorList>
    </citation>
    <scope>NUCLEOTIDE SEQUENCE</scope>
    <source>
        <strain evidence="12">FDAARGOS_387</strain>
    </source>
</reference>
<feature type="region of interest" description="Disordered" evidence="9">
    <location>
        <begin position="195"/>
        <end position="227"/>
    </location>
</feature>
<dbReference type="Proteomes" id="UP000373449">
    <property type="component" value="Unassembled WGS sequence"/>
</dbReference>
<keyword evidence="5" id="KW-0479">Metal-binding</keyword>
<dbReference type="PANTHER" id="PTHR21666">
    <property type="entry name" value="PEPTIDASE-RELATED"/>
    <property type="match status" value="1"/>
</dbReference>
<dbReference type="GO" id="GO:0005886">
    <property type="term" value="C:plasma membrane"/>
    <property type="evidence" value="ECO:0007669"/>
    <property type="project" value="UniProtKB-SubCell"/>
</dbReference>
<evidence type="ECO:0000256" key="9">
    <source>
        <dbReference type="SAM" id="MobiDB-lite"/>
    </source>
</evidence>